<sequence length="841" mass="92413">MKKKNRSSIRQTRAPFLRKGEVRSGSRLAPSTSSLNSHSLTREPTNSSSSLPQWPETTTTTTTLEFEAQPPPLSLFETLISRSSPAMLSLASPWTTAKTEVSESASLDSVESEVGVVENMEIDELDLIPLNDRLKMLVRSGGEEGGRNGIVNNANLSSAAAAIGVVGKKEEGGRSSSMDVALDQASLQFIGEGKGVEPCKEHDHMENVGERNAYGLASSSSTVEYGTSETRADDLSCSSLVTYSKDKEDFVDLIKVEGNDDGMAEPSIYSSSSVEVKCGDSNTVSLNKEANLGCLQKAVEGYGAKTETDGDVGINDLDHIPLLKRHKALVSRVPVETTDQVSSLAQFNLMTGVSHCNSVSIKEESQYVAENDFHSTSQNLTSKPSQSLVPYSSISEVGALCSSPPCIPSGRNFGEVLSPKSCSFRGVQDNKKGFLPEITTVKSESDVGNAFTTINHDDMPASDLPTFPAKIKIENLEDGSASFSDNNMGKLSYYRKILLKSETGVYDVSSEDILDHLTLLQRMRLLIPEKCLNLLDTGDLKCTRKSIDSTHERSPAISESHTTRGISYRRKRKRTATDSVETALEEDAPGLLKVLMDKGIAIDEMKLYGDPESADLLDGSTDDDSFQDLEAVMSKMFNTGASIIKFASERCPKGSKRSYCLGCLISLVEQTRYLRFRKWPVEWGWCRDLQSFIFVFERHNRIVLERPEYGYATYFFELVDSLTIDWQVKRLVTAMKLSSCGRANLIENKSLVVGEDLTEAEAKVLEEYGWTRNSGLASMLNYCDRVIHDRNEDRDVSEWRSKIGKLLMDGINGGVIVLANLPNKFMGPESSPAPEIKLELI</sequence>
<dbReference type="EMBL" id="JBBNAG010000009">
    <property type="protein sequence ID" value="KAK9105934.1"/>
    <property type="molecule type" value="Genomic_DNA"/>
</dbReference>
<feature type="region of interest" description="Disordered" evidence="1">
    <location>
        <begin position="551"/>
        <end position="572"/>
    </location>
</feature>
<evidence type="ECO:0000313" key="3">
    <source>
        <dbReference type="Proteomes" id="UP001419268"/>
    </source>
</evidence>
<feature type="compositionally biased region" description="Polar residues" evidence="1">
    <location>
        <begin position="29"/>
        <end position="56"/>
    </location>
</feature>
<dbReference type="AlphaFoldDB" id="A0AAP0F6U8"/>
<accession>A0AAP0F6U8</accession>
<reference evidence="2 3" key="1">
    <citation type="submission" date="2024-01" db="EMBL/GenBank/DDBJ databases">
        <title>Genome assemblies of Stephania.</title>
        <authorList>
            <person name="Yang L."/>
        </authorList>
    </citation>
    <scope>NUCLEOTIDE SEQUENCE [LARGE SCALE GENOMIC DNA]</scope>
    <source>
        <strain evidence="2">JXDWG</strain>
        <tissue evidence="2">Leaf</tissue>
    </source>
</reference>
<evidence type="ECO:0000313" key="2">
    <source>
        <dbReference type="EMBL" id="KAK9105934.1"/>
    </source>
</evidence>
<evidence type="ECO:0000256" key="1">
    <source>
        <dbReference type="SAM" id="MobiDB-lite"/>
    </source>
</evidence>
<gene>
    <name evidence="2" type="ORF">Scep_022778</name>
</gene>
<feature type="region of interest" description="Disordered" evidence="1">
    <location>
        <begin position="1"/>
        <end position="59"/>
    </location>
</feature>
<name>A0AAP0F6U8_9MAGN</name>
<comment type="caution">
    <text evidence="2">The sequence shown here is derived from an EMBL/GenBank/DDBJ whole genome shotgun (WGS) entry which is preliminary data.</text>
</comment>
<dbReference type="Proteomes" id="UP001419268">
    <property type="component" value="Unassembled WGS sequence"/>
</dbReference>
<dbReference type="PANTHER" id="PTHR47871:SF2">
    <property type="entry name" value="OS03G0221300 PROTEIN"/>
    <property type="match status" value="1"/>
</dbReference>
<organism evidence="2 3">
    <name type="scientific">Stephania cephalantha</name>
    <dbReference type="NCBI Taxonomy" id="152367"/>
    <lineage>
        <taxon>Eukaryota</taxon>
        <taxon>Viridiplantae</taxon>
        <taxon>Streptophyta</taxon>
        <taxon>Embryophyta</taxon>
        <taxon>Tracheophyta</taxon>
        <taxon>Spermatophyta</taxon>
        <taxon>Magnoliopsida</taxon>
        <taxon>Ranunculales</taxon>
        <taxon>Menispermaceae</taxon>
        <taxon>Menispermoideae</taxon>
        <taxon>Cissampelideae</taxon>
        <taxon>Stephania</taxon>
    </lineage>
</organism>
<proteinExistence type="predicted"/>
<keyword evidence="3" id="KW-1185">Reference proteome</keyword>
<protein>
    <submittedName>
        <fullName evidence="2">Uncharacterized protein</fullName>
    </submittedName>
</protein>
<dbReference type="PANTHER" id="PTHR47871">
    <property type="entry name" value="NAC DOMAIN-CONTAINING PROTEIN 8"/>
    <property type="match status" value="1"/>
</dbReference>